<dbReference type="PANTHER" id="PTHR47572">
    <property type="entry name" value="LIPOPROTEIN-RELATED"/>
    <property type="match status" value="1"/>
</dbReference>
<name>A0A1Y5F9D9_9BACT</name>
<dbReference type="InterPro" id="IPR013658">
    <property type="entry name" value="SGL"/>
</dbReference>
<dbReference type="EMBL" id="MAAO01000006">
    <property type="protein sequence ID" value="OUR97414.1"/>
    <property type="molecule type" value="Genomic_DNA"/>
</dbReference>
<dbReference type="AlphaFoldDB" id="A0A1Y5F9D9"/>
<feature type="domain" description="SMP-30/Gluconolactonase/LRE-like region" evidence="3">
    <location>
        <begin position="66"/>
        <end position="313"/>
    </location>
</feature>
<dbReference type="InterPro" id="IPR051262">
    <property type="entry name" value="SMP-30/CGR1_Lactonase"/>
</dbReference>
<proteinExistence type="predicted"/>
<evidence type="ECO:0000256" key="1">
    <source>
        <dbReference type="ARBA" id="ARBA00022801"/>
    </source>
</evidence>
<keyword evidence="1" id="KW-0378">Hydrolase</keyword>
<evidence type="ECO:0000259" key="3">
    <source>
        <dbReference type="Pfam" id="PF08450"/>
    </source>
</evidence>
<sequence>MKIQLLVLFVSTISSTFLLADSNGWTKVFDKACEFTEGPALAPNGEIYLSDITFSSKCSNKYGQMTGRVWAYNPLTKKSRIVRQNSGQSNGLYFTKEGHLIAAEGASYGGRRISWFNPKTNEYRVIVDSYKGRKFNSPNDLVIDKKGRIYFTDPRYVGHEMLQIPIMGVYRVDGPGKVTRIISSILRPNGIVISPNNKTLYVAVADNGGINWLDIGATKIDPWGQGGIISYDLKSSGEVENPRIFVDLKKQGGVDGMTIDKKGNIYATVGVKKRPGIYVYSPKGKLIKVIDTPNKAHPTNVIFGKDGKIIYLTIDGTSMWAKKIY</sequence>
<evidence type="ECO:0000256" key="2">
    <source>
        <dbReference type="SAM" id="SignalP"/>
    </source>
</evidence>
<organism evidence="4 5">
    <name type="scientific">Halobacteriovorax marinus</name>
    <dbReference type="NCBI Taxonomy" id="97084"/>
    <lineage>
        <taxon>Bacteria</taxon>
        <taxon>Pseudomonadati</taxon>
        <taxon>Bdellovibrionota</taxon>
        <taxon>Bacteriovoracia</taxon>
        <taxon>Bacteriovoracales</taxon>
        <taxon>Halobacteriovoraceae</taxon>
        <taxon>Halobacteriovorax</taxon>
    </lineage>
</organism>
<accession>A0A1Y5F9D9</accession>
<dbReference type="GO" id="GO:0016787">
    <property type="term" value="F:hydrolase activity"/>
    <property type="evidence" value="ECO:0007669"/>
    <property type="project" value="UniProtKB-KW"/>
</dbReference>
<gene>
    <name evidence="4" type="ORF">A9Q84_13900</name>
</gene>
<reference evidence="5" key="1">
    <citation type="journal article" date="2017" name="Proc. Natl. Acad. Sci. U.S.A.">
        <title>Simulation of Deepwater Horizon oil plume reveals substrate specialization within a complex community of hydrocarbon-degraders.</title>
        <authorList>
            <person name="Hu P."/>
            <person name="Dubinsky E.A."/>
            <person name="Probst A.J."/>
            <person name="Wang J."/>
            <person name="Sieber C.M.K."/>
            <person name="Tom L.M."/>
            <person name="Gardinali P."/>
            <person name="Banfield J.F."/>
            <person name="Atlas R.M."/>
            <person name="Andersen G.L."/>
        </authorList>
    </citation>
    <scope>NUCLEOTIDE SEQUENCE [LARGE SCALE GENOMIC DNA]</scope>
</reference>
<evidence type="ECO:0000313" key="5">
    <source>
        <dbReference type="Proteomes" id="UP000196531"/>
    </source>
</evidence>
<feature type="chain" id="PRO_5012260766" description="SMP-30/Gluconolactonase/LRE-like region domain-containing protein" evidence="2">
    <location>
        <begin position="21"/>
        <end position="325"/>
    </location>
</feature>
<dbReference type="PANTHER" id="PTHR47572:SF4">
    <property type="entry name" value="LACTONASE DRP35"/>
    <property type="match status" value="1"/>
</dbReference>
<feature type="signal peptide" evidence="2">
    <location>
        <begin position="1"/>
        <end position="20"/>
    </location>
</feature>
<evidence type="ECO:0000313" key="4">
    <source>
        <dbReference type="EMBL" id="OUR97414.1"/>
    </source>
</evidence>
<dbReference type="SUPFAM" id="SSF63829">
    <property type="entry name" value="Calcium-dependent phosphotriesterase"/>
    <property type="match status" value="1"/>
</dbReference>
<dbReference type="Gene3D" id="2.120.10.30">
    <property type="entry name" value="TolB, C-terminal domain"/>
    <property type="match status" value="1"/>
</dbReference>
<dbReference type="Proteomes" id="UP000196531">
    <property type="component" value="Unassembled WGS sequence"/>
</dbReference>
<keyword evidence="2" id="KW-0732">Signal</keyword>
<comment type="caution">
    <text evidence="4">The sequence shown here is derived from an EMBL/GenBank/DDBJ whole genome shotgun (WGS) entry which is preliminary data.</text>
</comment>
<protein>
    <recommendedName>
        <fullName evidence="3">SMP-30/Gluconolactonase/LRE-like region domain-containing protein</fullName>
    </recommendedName>
</protein>
<dbReference type="InterPro" id="IPR011042">
    <property type="entry name" value="6-blade_b-propeller_TolB-like"/>
</dbReference>
<dbReference type="Pfam" id="PF08450">
    <property type="entry name" value="SGL"/>
    <property type="match status" value="1"/>
</dbReference>